<keyword evidence="2" id="KW-1185">Reference proteome</keyword>
<dbReference type="Proteomes" id="UP001295740">
    <property type="component" value="Unassembled WGS sequence"/>
</dbReference>
<sequence length="53" mass="5976">MKNFDTLIKDTLHTVSDPVRQSKPRGKMNEDNNYELLALDFNKEGPAIVAQAT</sequence>
<dbReference type="EMBL" id="CAUWAG010000003">
    <property type="protein sequence ID" value="CAJ2500345.1"/>
    <property type="molecule type" value="Genomic_DNA"/>
</dbReference>
<reference evidence="1" key="1">
    <citation type="submission" date="2023-10" db="EMBL/GenBank/DDBJ databases">
        <authorList>
            <person name="Hackl T."/>
        </authorList>
    </citation>
    <scope>NUCLEOTIDE SEQUENCE</scope>
</reference>
<proteinExistence type="predicted"/>
<comment type="caution">
    <text evidence="1">The sequence shown here is derived from an EMBL/GenBank/DDBJ whole genome shotgun (WGS) entry which is preliminary data.</text>
</comment>
<evidence type="ECO:0000313" key="1">
    <source>
        <dbReference type="EMBL" id="CAJ2500345.1"/>
    </source>
</evidence>
<evidence type="ECO:0000313" key="2">
    <source>
        <dbReference type="Proteomes" id="UP001295740"/>
    </source>
</evidence>
<protein>
    <submittedName>
        <fullName evidence="1">Uu.00g031980.m01.CDS01</fullName>
    </submittedName>
</protein>
<name>A0AAI8V8L7_9PEZI</name>
<gene>
    <name evidence="1" type="ORF">KHLLAP_LOCUS813</name>
</gene>
<organism evidence="1 2">
    <name type="scientific">Anthostomella pinea</name>
    <dbReference type="NCBI Taxonomy" id="933095"/>
    <lineage>
        <taxon>Eukaryota</taxon>
        <taxon>Fungi</taxon>
        <taxon>Dikarya</taxon>
        <taxon>Ascomycota</taxon>
        <taxon>Pezizomycotina</taxon>
        <taxon>Sordariomycetes</taxon>
        <taxon>Xylariomycetidae</taxon>
        <taxon>Xylariales</taxon>
        <taxon>Xylariaceae</taxon>
        <taxon>Anthostomella</taxon>
    </lineage>
</organism>
<accession>A0AAI8V8L7</accession>
<dbReference type="AlphaFoldDB" id="A0AAI8V8L7"/>